<organism evidence="1 2">
    <name type="scientific">Bacillus songklensis</name>
    <dbReference type="NCBI Taxonomy" id="1069116"/>
    <lineage>
        <taxon>Bacteria</taxon>
        <taxon>Bacillati</taxon>
        <taxon>Bacillota</taxon>
        <taxon>Bacilli</taxon>
        <taxon>Bacillales</taxon>
        <taxon>Bacillaceae</taxon>
        <taxon>Bacillus</taxon>
    </lineage>
</organism>
<dbReference type="EMBL" id="JBHRZT010000072">
    <property type="protein sequence ID" value="MFC3886020.1"/>
    <property type="molecule type" value="Genomic_DNA"/>
</dbReference>
<evidence type="ECO:0000313" key="1">
    <source>
        <dbReference type="EMBL" id="MFC3886020.1"/>
    </source>
</evidence>
<dbReference type="RefSeq" id="WP_377918391.1">
    <property type="nucleotide sequence ID" value="NZ_JBHRZT010000072.1"/>
</dbReference>
<gene>
    <name evidence="1" type="ORF">ACFOU2_22085</name>
</gene>
<comment type="caution">
    <text evidence="1">The sequence shown here is derived from an EMBL/GenBank/DDBJ whole genome shotgun (WGS) entry which is preliminary data.</text>
</comment>
<dbReference type="Proteomes" id="UP001595752">
    <property type="component" value="Unassembled WGS sequence"/>
</dbReference>
<name>A0ABV8B9G7_9BACI</name>
<accession>A0ABV8B9G7</accession>
<proteinExistence type="predicted"/>
<evidence type="ECO:0000313" key="2">
    <source>
        <dbReference type="Proteomes" id="UP001595752"/>
    </source>
</evidence>
<reference evidence="2" key="1">
    <citation type="journal article" date="2019" name="Int. J. Syst. Evol. Microbiol.">
        <title>The Global Catalogue of Microorganisms (GCM) 10K type strain sequencing project: providing services to taxonomists for standard genome sequencing and annotation.</title>
        <authorList>
            <consortium name="The Broad Institute Genomics Platform"/>
            <consortium name="The Broad Institute Genome Sequencing Center for Infectious Disease"/>
            <person name="Wu L."/>
            <person name="Ma J."/>
        </authorList>
    </citation>
    <scope>NUCLEOTIDE SEQUENCE [LARGE SCALE GENOMIC DNA]</scope>
    <source>
        <strain evidence="2">CCUG 61889</strain>
    </source>
</reference>
<protein>
    <submittedName>
        <fullName evidence="1">Uncharacterized protein</fullName>
    </submittedName>
</protein>
<sequence>MPRMGGPLGDITITNRNGEVLTGVRDQVTSALGIDLSDADANTVMNMTNDKALAYKEEMGGTGNFDDCVTIVAAGCAAGGAALGGPVGAALSTGAGVPAARLACGRIYRRPE</sequence>
<keyword evidence="2" id="KW-1185">Reference proteome</keyword>